<dbReference type="EMBL" id="MUJZ01026716">
    <property type="protein sequence ID" value="OTF78697.1"/>
    <property type="molecule type" value="Genomic_DNA"/>
</dbReference>
<dbReference type="Proteomes" id="UP000194236">
    <property type="component" value="Unassembled WGS sequence"/>
</dbReference>
<proteinExistence type="predicted"/>
<accession>A0A1Y3BES0</accession>
<sequence length="63" mass="7111">MATFSRQPIVLEASLMSHSSSDDRILSTEVLRNRIPWNMNDAAIVKILFFIPFSTKLDISSAK</sequence>
<protein>
    <submittedName>
        <fullName evidence="1">Uncharacterized protein</fullName>
    </submittedName>
</protein>
<dbReference type="AlphaFoldDB" id="A0A1Y3BES0"/>
<name>A0A1Y3BES0_EURMA</name>
<evidence type="ECO:0000313" key="1">
    <source>
        <dbReference type="EMBL" id="OTF78697.1"/>
    </source>
</evidence>
<gene>
    <name evidence="1" type="ORF">BLA29_013884</name>
</gene>
<keyword evidence="2" id="KW-1185">Reference proteome</keyword>
<reference evidence="1 2" key="1">
    <citation type="submission" date="2017-03" db="EMBL/GenBank/DDBJ databases">
        <title>Genome Survey of Euroglyphus maynei.</title>
        <authorList>
            <person name="Arlian L.G."/>
            <person name="Morgan M.S."/>
            <person name="Rider S.D."/>
        </authorList>
    </citation>
    <scope>NUCLEOTIDE SEQUENCE [LARGE SCALE GENOMIC DNA]</scope>
    <source>
        <strain evidence="1">Arlian Lab</strain>
        <tissue evidence="1">Whole body</tissue>
    </source>
</reference>
<organism evidence="1 2">
    <name type="scientific">Euroglyphus maynei</name>
    <name type="common">Mayne's house dust mite</name>
    <dbReference type="NCBI Taxonomy" id="6958"/>
    <lineage>
        <taxon>Eukaryota</taxon>
        <taxon>Metazoa</taxon>
        <taxon>Ecdysozoa</taxon>
        <taxon>Arthropoda</taxon>
        <taxon>Chelicerata</taxon>
        <taxon>Arachnida</taxon>
        <taxon>Acari</taxon>
        <taxon>Acariformes</taxon>
        <taxon>Sarcoptiformes</taxon>
        <taxon>Astigmata</taxon>
        <taxon>Psoroptidia</taxon>
        <taxon>Analgoidea</taxon>
        <taxon>Pyroglyphidae</taxon>
        <taxon>Pyroglyphinae</taxon>
        <taxon>Euroglyphus</taxon>
    </lineage>
</organism>
<evidence type="ECO:0000313" key="2">
    <source>
        <dbReference type="Proteomes" id="UP000194236"/>
    </source>
</evidence>
<comment type="caution">
    <text evidence="1">The sequence shown here is derived from an EMBL/GenBank/DDBJ whole genome shotgun (WGS) entry which is preliminary data.</text>
</comment>